<dbReference type="GO" id="GO:0031931">
    <property type="term" value="C:TORC1 complex"/>
    <property type="evidence" value="ECO:0007669"/>
    <property type="project" value="TreeGrafter"/>
</dbReference>
<dbReference type="EMBL" id="GCKF01027599">
    <property type="protein sequence ID" value="JAG98188.1"/>
    <property type="molecule type" value="Transcribed_RNA"/>
</dbReference>
<keyword evidence="4" id="KW-0418">Kinase</keyword>
<dbReference type="InterPro" id="IPR011009">
    <property type="entry name" value="Kinase-like_dom_sf"/>
</dbReference>
<dbReference type="InterPro" id="IPR050517">
    <property type="entry name" value="DDR_Repair_Kinase"/>
</dbReference>
<evidence type="ECO:0000256" key="1">
    <source>
        <dbReference type="ARBA" id="ARBA00012513"/>
    </source>
</evidence>
<evidence type="ECO:0000256" key="5">
    <source>
        <dbReference type="ARBA" id="ARBA00022840"/>
    </source>
</evidence>
<dbReference type="GO" id="GO:0005524">
    <property type="term" value="F:ATP binding"/>
    <property type="evidence" value="ECO:0007669"/>
    <property type="project" value="UniProtKB-KW"/>
</dbReference>
<reference evidence="8" key="1">
    <citation type="submission" date="2015-03" db="EMBL/GenBank/DDBJ databases">
        <title>A transcriptome of Araucaria cunninghamii, an australian fine timber species.</title>
        <authorList>
            <person name="Jing Yi C.J.Y."/>
            <person name="Yin San L.Y.S."/>
            <person name="Abdul Karim S.S."/>
            <person name="Wan Azmi N.N."/>
            <person name="Hercus R.R."/>
            <person name="Croft L.L."/>
        </authorList>
    </citation>
    <scope>NUCLEOTIDE SEQUENCE</scope>
    <source>
        <strain evidence="8">MI0301</strain>
        <tissue evidence="8">Leaf</tissue>
    </source>
</reference>
<dbReference type="SMART" id="SM00146">
    <property type="entry name" value="PI3Kc"/>
    <property type="match status" value="1"/>
</dbReference>
<dbReference type="InterPro" id="IPR000403">
    <property type="entry name" value="PI3/4_kinase_cat_dom"/>
</dbReference>
<dbReference type="GO" id="GO:0005634">
    <property type="term" value="C:nucleus"/>
    <property type="evidence" value="ECO:0007669"/>
    <property type="project" value="TreeGrafter"/>
</dbReference>
<dbReference type="InterPro" id="IPR026683">
    <property type="entry name" value="TOR_cat"/>
</dbReference>
<dbReference type="GO" id="GO:0005737">
    <property type="term" value="C:cytoplasm"/>
    <property type="evidence" value="ECO:0007669"/>
    <property type="project" value="TreeGrafter"/>
</dbReference>
<dbReference type="PROSITE" id="PS00916">
    <property type="entry name" value="PI3_4_KINASE_2"/>
    <property type="match status" value="1"/>
</dbReference>
<evidence type="ECO:0000256" key="3">
    <source>
        <dbReference type="ARBA" id="ARBA00022741"/>
    </source>
</evidence>
<evidence type="ECO:0000256" key="2">
    <source>
        <dbReference type="ARBA" id="ARBA00022679"/>
    </source>
</evidence>
<organism evidence="8">
    <name type="scientific">Araucaria cunninghamii</name>
    <name type="common">Hoop pine</name>
    <name type="synonym">Moreton Bay pine</name>
    <dbReference type="NCBI Taxonomy" id="56994"/>
    <lineage>
        <taxon>Eukaryota</taxon>
        <taxon>Viridiplantae</taxon>
        <taxon>Streptophyta</taxon>
        <taxon>Embryophyta</taxon>
        <taxon>Tracheophyta</taxon>
        <taxon>Spermatophyta</taxon>
        <taxon>Pinopsida</taxon>
        <taxon>Pinidae</taxon>
        <taxon>Conifers II</taxon>
        <taxon>Araucariales</taxon>
        <taxon>Araucariaceae</taxon>
        <taxon>Araucaria</taxon>
    </lineage>
</organism>
<accession>A0A0D6R7B1</accession>
<dbReference type="Gene3D" id="3.30.1010.10">
    <property type="entry name" value="Phosphatidylinositol 3-kinase Catalytic Subunit, Chain A, domain 4"/>
    <property type="match status" value="1"/>
</dbReference>
<dbReference type="PROSITE" id="PS50290">
    <property type="entry name" value="PI3_4_KINASE_3"/>
    <property type="match status" value="1"/>
</dbReference>
<evidence type="ECO:0000259" key="6">
    <source>
        <dbReference type="PROSITE" id="PS50290"/>
    </source>
</evidence>
<dbReference type="GO" id="GO:0031929">
    <property type="term" value="P:TOR signaling"/>
    <property type="evidence" value="ECO:0007669"/>
    <property type="project" value="TreeGrafter"/>
</dbReference>
<dbReference type="GO" id="GO:0031932">
    <property type="term" value="C:TORC2 complex"/>
    <property type="evidence" value="ECO:0007669"/>
    <property type="project" value="TreeGrafter"/>
</dbReference>
<evidence type="ECO:0000259" key="7">
    <source>
        <dbReference type="PROSITE" id="PS51190"/>
    </source>
</evidence>
<sequence>MQLFGLVNTLLANSRQTAEKDLSIQRYDVIPLSPNSGLIGWVPNCDTLHHLIREYREGRKKLVTLEHRQMLAFAPDYERLPLIAKVEVFEHALQNTEGNDLAKVLWLKSRTSEVWLDRRTNYTRSLAVMSMVGYLLGLGDRHPSNLMLHRFSGKILHIDFGDCFEASMNREKFPEKVPFRLTRMLVKAMGVSGIEGNFISTCENVMQVLRTNKDSVMAMMEAFVHDPLINWRLININRVPQISNLATAHVQPVVDSEESMPGAPTMQPQRGARERELLEAVNQLGDANEVLNERAVVVMARMNNKLTGRDFPSSTAGSVPIAALYSVDRCGLGIGDTHEVEPGLTVKSQIQKLIAQATSHENLCQSYIGWCPFW</sequence>
<keyword evidence="3" id="KW-0547">Nucleotide-binding</keyword>
<dbReference type="PANTHER" id="PTHR11139">
    <property type="entry name" value="ATAXIA TELANGIECTASIA MUTATED ATM -RELATED"/>
    <property type="match status" value="1"/>
</dbReference>
<proteinExistence type="predicted"/>
<protein>
    <recommendedName>
        <fullName evidence="1">non-specific serine/threonine protein kinase</fullName>
        <ecNumber evidence="1">2.7.11.1</ecNumber>
    </recommendedName>
</protein>
<dbReference type="GO" id="GO:0004674">
    <property type="term" value="F:protein serine/threonine kinase activity"/>
    <property type="evidence" value="ECO:0007669"/>
    <property type="project" value="UniProtKB-EC"/>
</dbReference>
<dbReference type="InterPro" id="IPR036940">
    <property type="entry name" value="PI3/4_kinase_cat_sf"/>
</dbReference>
<dbReference type="Gene3D" id="1.10.1070.11">
    <property type="entry name" value="Phosphatidylinositol 3-/4-kinase, catalytic domain"/>
    <property type="match status" value="1"/>
</dbReference>
<dbReference type="GO" id="GO:0016242">
    <property type="term" value="P:negative regulation of macroautophagy"/>
    <property type="evidence" value="ECO:0007669"/>
    <property type="project" value="TreeGrafter"/>
</dbReference>
<evidence type="ECO:0000313" key="8">
    <source>
        <dbReference type="EMBL" id="JAG98188.1"/>
    </source>
</evidence>
<dbReference type="SUPFAM" id="SSF56112">
    <property type="entry name" value="Protein kinase-like (PK-like)"/>
    <property type="match status" value="1"/>
</dbReference>
<dbReference type="EC" id="2.7.11.1" evidence="1"/>
<dbReference type="SMART" id="SM01343">
    <property type="entry name" value="FATC"/>
    <property type="match status" value="1"/>
</dbReference>
<dbReference type="PANTHER" id="PTHR11139:SF9">
    <property type="entry name" value="SERINE_THREONINE-PROTEIN KINASE MTOR"/>
    <property type="match status" value="1"/>
</dbReference>
<dbReference type="PROSITE" id="PS51190">
    <property type="entry name" value="FATC"/>
    <property type="match status" value="1"/>
</dbReference>
<dbReference type="FunFam" id="1.10.1070.11:FF:000017">
    <property type="entry name" value="Serine/threonine-protein kinase TOR"/>
    <property type="match status" value="1"/>
</dbReference>
<dbReference type="CDD" id="cd05169">
    <property type="entry name" value="PIKKc_TOR"/>
    <property type="match status" value="1"/>
</dbReference>
<dbReference type="AlphaFoldDB" id="A0A0D6R7B1"/>
<dbReference type="Pfam" id="PF00454">
    <property type="entry name" value="PI3_PI4_kinase"/>
    <property type="match status" value="1"/>
</dbReference>
<feature type="domain" description="PI3K/PI4K catalytic" evidence="6">
    <location>
        <begin position="1"/>
        <end position="275"/>
    </location>
</feature>
<dbReference type="Pfam" id="PF02260">
    <property type="entry name" value="FATC"/>
    <property type="match status" value="1"/>
</dbReference>
<feature type="domain" description="FATC" evidence="7">
    <location>
        <begin position="342"/>
        <end position="374"/>
    </location>
</feature>
<keyword evidence="5" id="KW-0067">ATP-binding</keyword>
<dbReference type="InterPro" id="IPR003152">
    <property type="entry name" value="FATC_dom"/>
</dbReference>
<evidence type="ECO:0000256" key="4">
    <source>
        <dbReference type="ARBA" id="ARBA00022777"/>
    </source>
</evidence>
<keyword evidence="2" id="KW-0808">Transferase</keyword>
<dbReference type="InterPro" id="IPR018936">
    <property type="entry name" value="PI3/4_kinase_CS"/>
</dbReference>
<name>A0A0D6R7B1_ARACU</name>